<dbReference type="InterPro" id="IPR027417">
    <property type="entry name" value="P-loop_NTPase"/>
</dbReference>
<reference evidence="11" key="1">
    <citation type="submission" date="2022-08" db="EMBL/GenBank/DDBJ databases">
        <authorList>
            <person name="Dzunkova M."/>
            <person name="La Clair J."/>
            <person name="Tyml T."/>
            <person name="Doud D."/>
            <person name="Schulz F."/>
            <person name="Piquer S."/>
            <person name="Porcel Sanchis D."/>
            <person name="Osborn A."/>
            <person name="Robinson D."/>
            <person name="Louie K.B."/>
            <person name="Bowen B.P."/>
            <person name="Bowers R."/>
            <person name="Lee J."/>
            <person name="Arnau Llombart V."/>
            <person name="Diaz Villanueva W."/>
            <person name="Gosliner T."/>
            <person name="Northen T."/>
            <person name="Cheng J.-F."/>
            <person name="Burkart M.D."/>
            <person name="Woyke T."/>
        </authorList>
    </citation>
    <scope>NUCLEOTIDE SEQUENCE</scope>
    <source>
        <strain evidence="11">Df01</strain>
    </source>
</reference>
<evidence type="ECO:0000256" key="9">
    <source>
        <dbReference type="ARBA" id="ARBA00023306"/>
    </source>
</evidence>
<evidence type="ECO:0000313" key="12">
    <source>
        <dbReference type="Proteomes" id="UP001168167"/>
    </source>
</evidence>
<evidence type="ECO:0000256" key="6">
    <source>
        <dbReference type="ARBA" id="ARBA00022842"/>
    </source>
</evidence>
<dbReference type="EMBL" id="JANQAO010000001">
    <property type="protein sequence ID" value="MDM5146995.1"/>
    <property type="molecule type" value="Genomic_DNA"/>
</dbReference>
<accession>A0ABT7QJW1</accession>
<comment type="cofactor">
    <cofactor evidence="1">
        <name>Mg(2+)</name>
        <dbReference type="ChEBI" id="CHEBI:18420"/>
    </cofactor>
</comment>
<keyword evidence="5" id="KW-0547">Nucleotide-binding</keyword>
<evidence type="ECO:0000256" key="4">
    <source>
        <dbReference type="ARBA" id="ARBA00022723"/>
    </source>
</evidence>
<keyword evidence="12" id="KW-1185">Reference proteome</keyword>
<proteinExistence type="inferred from homology"/>
<organism evidence="11 12">
    <name type="scientific">Candidatus Doriopsillibacter californiensis</name>
    <dbReference type="NCBI Taxonomy" id="2970740"/>
    <lineage>
        <taxon>Bacteria</taxon>
        <taxon>Pseudomonadati</taxon>
        <taxon>Pseudomonadota</taxon>
        <taxon>Gammaproteobacteria</taxon>
        <taxon>Candidatus Tethybacterales</taxon>
        <taxon>Candidatus Persebacteraceae</taxon>
        <taxon>Candidatus Doriopsillibacter</taxon>
    </lineage>
</organism>
<dbReference type="Gene3D" id="3.40.50.300">
    <property type="entry name" value="P-loop containing nucleotide triphosphate hydrolases"/>
    <property type="match status" value="1"/>
</dbReference>
<evidence type="ECO:0000256" key="1">
    <source>
        <dbReference type="ARBA" id="ARBA00001946"/>
    </source>
</evidence>
<evidence type="ECO:0000256" key="3">
    <source>
        <dbReference type="ARBA" id="ARBA00022618"/>
    </source>
</evidence>
<sequence length="204" mass="22297">MELLNFQNPNFLRSTWTARDIDAATVIFAGRSNSGKSSVLNALCGGRFARTARLPGRTRAINLFALQRGQILADLPGYGYAVVAKEEQRTWSSKLMYFIKAPCLCGLVLVVDCRRGLQERDMALLHAASRLPALVLMNKADKLGRAALRDCVESAKSTLATLPMASTVLTFSALKKRGLEKLRYGVTDLFLGEATPSTDENNAN</sequence>
<keyword evidence="8" id="KW-0717">Septation</keyword>
<name>A0ABT7QJW1_9GAMM</name>
<evidence type="ECO:0000256" key="8">
    <source>
        <dbReference type="ARBA" id="ARBA00023210"/>
    </source>
</evidence>
<dbReference type="InterPro" id="IPR019987">
    <property type="entry name" value="GTP-bd_ribosome_bio_YsxC"/>
</dbReference>
<evidence type="ECO:0000259" key="10">
    <source>
        <dbReference type="PROSITE" id="PS51706"/>
    </source>
</evidence>
<keyword evidence="3" id="KW-0132">Cell division</keyword>
<dbReference type="InterPro" id="IPR006073">
    <property type="entry name" value="GTP-bd"/>
</dbReference>
<protein>
    <submittedName>
        <fullName evidence="11">Ribosome biogenesis GTP-binding protein YihA/YsxC</fullName>
    </submittedName>
</protein>
<dbReference type="Proteomes" id="UP001168167">
    <property type="component" value="Unassembled WGS sequence"/>
</dbReference>
<dbReference type="Pfam" id="PF01926">
    <property type="entry name" value="MMR_HSR1"/>
    <property type="match status" value="1"/>
</dbReference>
<dbReference type="InterPro" id="IPR030393">
    <property type="entry name" value="G_ENGB_dom"/>
</dbReference>
<keyword evidence="4" id="KW-0479">Metal-binding</keyword>
<evidence type="ECO:0000256" key="7">
    <source>
        <dbReference type="ARBA" id="ARBA00023134"/>
    </source>
</evidence>
<keyword evidence="9" id="KW-0131">Cell cycle</keyword>
<dbReference type="NCBIfam" id="TIGR03598">
    <property type="entry name" value="GTPase_YsxC"/>
    <property type="match status" value="1"/>
</dbReference>
<feature type="domain" description="EngB-type G" evidence="10">
    <location>
        <begin position="22"/>
        <end position="192"/>
    </location>
</feature>
<comment type="similarity">
    <text evidence="2">Belongs to the TRAFAC class TrmE-Era-EngA-EngB-Septin-like GTPase superfamily. EngB GTPase family.</text>
</comment>
<keyword evidence="7" id="KW-0342">GTP-binding</keyword>
<dbReference type="PROSITE" id="PS51706">
    <property type="entry name" value="G_ENGB"/>
    <property type="match status" value="1"/>
</dbReference>
<keyword evidence="6" id="KW-0460">Magnesium</keyword>
<dbReference type="CDD" id="cd01876">
    <property type="entry name" value="YihA_EngB"/>
    <property type="match status" value="1"/>
</dbReference>
<comment type="caution">
    <text evidence="11">The sequence shown here is derived from an EMBL/GenBank/DDBJ whole genome shotgun (WGS) entry which is preliminary data.</text>
</comment>
<dbReference type="PANTHER" id="PTHR11649">
    <property type="entry name" value="MSS1/TRME-RELATED GTP-BINDING PROTEIN"/>
    <property type="match status" value="1"/>
</dbReference>
<gene>
    <name evidence="11" type="primary">yihA</name>
    <name evidence="11" type="ORF">NQX30_01160</name>
</gene>
<evidence type="ECO:0000313" key="11">
    <source>
        <dbReference type="EMBL" id="MDM5146995.1"/>
    </source>
</evidence>
<dbReference type="SUPFAM" id="SSF52540">
    <property type="entry name" value="P-loop containing nucleoside triphosphate hydrolases"/>
    <property type="match status" value="1"/>
</dbReference>
<evidence type="ECO:0000256" key="5">
    <source>
        <dbReference type="ARBA" id="ARBA00022741"/>
    </source>
</evidence>
<evidence type="ECO:0000256" key="2">
    <source>
        <dbReference type="ARBA" id="ARBA00009638"/>
    </source>
</evidence>
<reference evidence="11" key="2">
    <citation type="journal article" date="2023" name="Microbiome">
        <title>Synthase-selected sorting approach identifies a beta-lactone synthase in a nudibranch symbiotic bacterium.</title>
        <authorList>
            <person name="Dzunkova M."/>
            <person name="La Clair J.J."/>
            <person name="Tyml T."/>
            <person name="Doud D."/>
            <person name="Schulz F."/>
            <person name="Piquer-Esteban S."/>
            <person name="Porcel Sanchis D."/>
            <person name="Osborn A."/>
            <person name="Robinson D."/>
            <person name="Louie K.B."/>
            <person name="Bowen B.P."/>
            <person name="Bowers R.M."/>
            <person name="Lee J."/>
            <person name="Arnau V."/>
            <person name="Diaz-Villanueva W."/>
            <person name="Stepanauskas R."/>
            <person name="Gosliner T."/>
            <person name="Date S.V."/>
            <person name="Northen T.R."/>
            <person name="Cheng J.F."/>
            <person name="Burkart M.D."/>
            <person name="Woyke T."/>
        </authorList>
    </citation>
    <scope>NUCLEOTIDE SEQUENCE</scope>
    <source>
        <strain evidence="11">Df01</strain>
    </source>
</reference>
<dbReference type="PANTHER" id="PTHR11649:SF13">
    <property type="entry name" value="ENGB-TYPE G DOMAIN-CONTAINING PROTEIN"/>
    <property type="match status" value="1"/>
</dbReference>